<dbReference type="EMBL" id="CH445333">
    <property type="protein sequence ID" value="EAT85944.1"/>
    <property type="molecule type" value="Genomic_DNA"/>
</dbReference>
<gene>
    <name evidence="1" type="ORF">SNOG_06113</name>
</gene>
<accession>Q0UQ51</accession>
<dbReference type="Proteomes" id="UP000001055">
    <property type="component" value="Unassembled WGS sequence"/>
</dbReference>
<dbReference type="GeneID" id="5973376"/>
<dbReference type="HOGENOM" id="CLU_3160194_0_0_1"/>
<name>Q0UQ51_PHANO</name>
<dbReference type="InParanoid" id="Q0UQ51"/>
<evidence type="ECO:0000313" key="2">
    <source>
        <dbReference type="Proteomes" id="UP000001055"/>
    </source>
</evidence>
<evidence type="ECO:0000313" key="1">
    <source>
        <dbReference type="EMBL" id="EAT85944.1"/>
    </source>
</evidence>
<dbReference type="AlphaFoldDB" id="Q0UQ51"/>
<dbReference type="RefSeq" id="XP_001796497.1">
    <property type="nucleotide sequence ID" value="XM_001796445.1"/>
</dbReference>
<sequence length="48" mass="5606">MTRQNRNVGYMDKDWGQSLEEEQADLARGAQLDATWETEDTVFFGYEC</sequence>
<dbReference type="KEGG" id="pno:SNOG_06113"/>
<protein>
    <submittedName>
        <fullName evidence="1">Uncharacterized protein</fullName>
    </submittedName>
</protein>
<reference evidence="2" key="1">
    <citation type="journal article" date="2007" name="Plant Cell">
        <title>Dothideomycete-plant interactions illuminated by genome sequencing and EST analysis of the wheat pathogen Stagonospora nodorum.</title>
        <authorList>
            <person name="Hane J.K."/>
            <person name="Lowe R.G."/>
            <person name="Solomon P.S."/>
            <person name="Tan K.C."/>
            <person name="Schoch C.L."/>
            <person name="Spatafora J.W."/>
            <person name="Crous P.W."/>
            <person name="Kodira C."/>
            <person name="Birren B.W."/>
            <person name="Galagan J.E."/>
            <person name="Torriani S.F."/>
            <person name="McDonald B.A."/>
            <person name="Oliver R.P."/>
        </authorList>
    </citation>
    <scope>NUCLEOTIDE SEQUENCE [LARGE SCALE GENOMIC DNA]</scope>
    <source>
        <strain evidence="2">SN15 / ATCC MYA-4574 / FGSC 10173</strain>
    </source>
</reference>
<organism evidence="1 2">
    <name type="scientific">Phaeosphaeria nodorum (strain SN15 / ATCC MYA-4574 / FGSC 10173)</name>
    <name type="common">Glume blotch fungus</name>
    <name type="synonym">Parastagonospora nodorum</name>
    <dbReference type="NCBI Taxonomy" id="321614"/>
    <lineage>
        <taxon>Eukaryota</taxon>
        <taxon>Fungi</taxon>
        <taxon>Dikarya</taxon>
        <taxon>Ascomycota</taxon>
        <taxon>Pezizomycotina</taxon>
        <taxon>Dothideomycetes</taxon>
        <taxon>Pleosporomycetidae</taxon>
        <taxon>Pleosporales</taxon>
        <taxon>Pleosporineae</taxon>
        <taxon>Phaeosphaeriaceae</taxon>
        <taxon>Parastagonospora</taxon>
    </lineage>
</organism>
<proteinExistence type="predicted"/>